<accession>A0ABY9KY34</accession>
<dbReference type="PANTHER" id="PTHR39185:SF1">
    <property type="entry name" value="SWARMING MOTILITY PROTEIN SWRD"/>
    <property type="match status" value="1"/>
</dbReference>
<sequence>MISLNRLNGDAFTLNVLLIEQIQSFPDTTITLSNGKKFVVRNTEAEVIQRAMAFYQRIGLGGIHTFEAGDTDE</sequence>
<organism evidence="1 2">
    <name type="scientific">Aciduricibacillus chroicocephali</name>
    <dbReference type="NCBI Taxonomy" id="3054939"/>
    <lineage>
        <taxon>Bacteria</taxon>
        <taxon>Bacillati</taxon>
        <taxon>Bacillota</taxon>
        <taxon>Bacilli</taxon>
        <taxon>Bacillales</taxon>
        <taxon>Bacillaceae</taxon>
        <taxon>Aciduricibacillus</taxon>
    </lineage>
</organism>
<reference evidence="1" key="1">
    <citation type="submission" date="2023-06" db="EMBL/GenBank/DDBJ databases">
        <title>A Treasure from Seagulls: Isolation and Description of Aciduricobacillus qingdaonensis gen. nov., sp. nov., a Rare Obligately Uric Acid-utilizing Member in the Family Bacillaceae.</title>
        <authorList>
            <person name="Liu W."/>
            <person name="Wang B."/>
        </authorList>
    </citation>
    <scope>NUCLEOTIDE SEQUENCE</scope>
    <source>
        <strain evidence="1">44XB</strain>
    </source>
</reference>
<keyword evidence="2" id="KW-1185">Reference proteome</keyword>
<protein>
    <submittedName>
        <fullName evidence="1">Flagellar FlbD family protein</fullName>
    </submittedName>
</protein>
<dbReference type="EMBL" id="CP129113">
    <property type="protein sequence ID" value="WLV25768.1"/>
    <property type="molecule type" value="Genomic_DNA"/>
</dbReference>
<keyword evidence="1" id="KW-0969">Cilium</keyword>
<dbReference type="RefSeq" id="WP_348029562.1">
    <property type="nucleotide sequence ID" value="NZ_CP129113.1"/>
</dbReference>
<gene>
    <name evidence="1" type="ORF">QR721_06065</name>
</gene>
<dbReference type="Pfam" id="PF06289">
    <property type="entry name" value="FlbD"/>
    <property type="match status" value="1"/>
</dbReference>
<evidence type="ECO:0000313" key="2">
    <source>
        <dbReference type="Proteomes" id="UP001180087"/>
    </source>
</evidence>
<name>A0ABY9KY34_9BACI</name>
<evidence type="ECO:0000313" key="1">
    <source>
        <dbReference type="EMBL" id="WLV25768.1"/>
    </source>
</evidence>
<dbReference type="Proteomes" id="UP001180087">
    <property type="component" value="Chromosome"/>
</dbReference>
<keyword evidence="1" id="KW-0966">Cell projection</keyword>
<keyword evidence="1" id="KW-0282">Flagellum</keyword>
<proteinExistence type="predicted"/>
<dbReference type="PANTHER" id="PTHR39185">
    <property type="entry name" value="SWARMING MOTILITY PROTEIN SWRD"/>
    <property type="match status" value="1"/>
</dbReference>
<dbReference type="InterPro" id="IPR009384">
    <property type="entry name" value="SwrD-like"/>
</dbReference>